<accession>I0ETA9</accession>
<dbReference type="HOGENOM" id="CLU_2879695_0_0_7"/>
<dbReference type="Proteomes" id="UP000005013">
    <property type="component" value="Chromosome"/>
</dbReference>
<evidence type="ECO:0000313" key="1">
    <source>
        <dbReference type="EMBL" id="AFI06178.1"/>
    </source>
</evidence>
<keyword evidence="2" id="KW-1185">Reference proteome</keyword>
<dbReference type="PATRIC" id="fig|1163745.3.peg.1245"/>
<name>I0ETA9_HELCM</name>
<sequence>MIHKKARLIFKRKSAQISKSFKKRFLKKKPLKCAKKTLKIIKNQSKILKSLKILSILKPKKRV</sequence>
<dbReference type="EMBL" id="CP003481">
    <property type="protein sequence ID" value="AFI06178.1"/>
    <property type="molecule type" value="Genomic_DNA"/>
</dbReference>
<dbReference type="RefSeq" id="WP_014659666.1">
    <property type="nucleotide sequence ID" value="NC_017735.1"/>
</dbReference>
<protein>
    <submittedName>
        <fullName evidence="1">Uncharacterized protein</fullName>
    </submittedName>
</protein>
<dbReference type="STRING" id="1163745.HCD_05880"/>
<dbReference type="AlphaFoldDB" id="I0ETA9"/>
<reference evidence="1 2" key="1">
    <citation type="journal article" date="2013" name="PLoS ONE">
        <title>Sequence Divergence and Conservation in Genomes ofHelicobacter cetorum Strains from a Dolphin and a Whale.</title>
        <authorList>
            <person name="Kersulyte D."/>
            <person name="Rossi M."/>
            <person name="Berg D.E."/>
        </authorList>
    </citation>
    <scope>NUCLEOTIDE SEQUENCE [LARGE SCALE GENOMIC DNA]</scope>
    <source>
        <strain evidence="1 2">MIT 99-5656</strain>
    </source>
</reference>
<proteinExistence type="predicted"/>
<evidence type="ECO:0000313" key="2">
    <source>
        <dbReference type="Proteomes" id="UP000005013"/>
    </source>
</evidence>
<organism evidence="1 2">
    <name type="scientific">Helicobacter cetorum (strain ATCC BAA-540 / CCUG 52418 / MIT 99-5656)</name>
    <dbReference type="NCBI Taxonomy" id="1163745"/>
    <lineage>
        <taxon>Bacteria</taxon>
        <taxon>Pseudomonadati</taxon>
        <taxon>Campylobacterota</taxon>
        <taxon>Epsilonproteobacteria</taxon>
        <taxon>Campylobacterales</taxon>
        <taxon>Helicobacteraceae</taxon>
        <taxon>Helicobacter</taxon>
    </lineage>
</organism>
<gene>
    <name evidence="1" type="ordered locus">HCD_05880</name>
</gene>
<dbReference type="KEGG" id="hcm:HCD_05880"/>